<name>A0A5A7VSY7_CUCMM</name>
<dbReference type="EMBL" id="SSTE01000109">
    <property type="protein sequence ID" value="KAA0068179.1"/>
    <property type="molecule type" value="Genomic_DNA"/>
</dbReference>
<protein>
    <submittedName>
        <fullName evidence="1">Retrotransposon gag protein</fullName>
    </submittedName>
</protein>
<organism evidence="1 3">
    <name type="scientific">Cucumis melo var. makuwa</name>
    <name type="common">Oriental melon</name>
    <dbReference type="NCBI Taxonomy" id="1194695"/>
    <lineage>
        <taxon>Eukaryota</taxon>
        <taxon>Viridiplantae</taxon>
        <taxon>Streptophyta</taxon>
        <taxon>Embryophyta</taxon>
        <taxon>Tracheophyta</taxon>
        <taxon>Spermatophyta</taxon>
        <taxon>Magnoliopsida</taxon>
        <taxon>eudicotyledons</taxon>
        <taxon>Gunneridae</taxon>
        <taxon>Pentapetalae</taxon>
        <taxon>rosids</taxon>
        <taxon>fabids</taxon>
        <taxon>Cucurbitales</taxon>
        <taxon>Cucurbitaceae</taxon>
        <taxon>Benincaseae</taxon>
        <taxon>Cucumis</taxon>
    </lineage>
</organism>
<dbReference type="PANTHER" id="PTHR33437">
    <property type="entry name" value="OS06G0361200 PROTEIN"/>
    <property type="match status" value="1"/>
</dbReference>
<dbReference type="EMBL" id="SSTD01005932">
    <property type="protein sequence ID" value="TYK21099.1"/>
    <property type="molecule type" value="Genomic_DNA"/>
</dbReference>
<proteinExistence type="predicted"/>
<dbReference type="Proteomes" id="UP000321947">
    <property type="component" value="Unassembled WGS sequence"/>
</dbReference>
<evidence type="ECO:0000313" key="2">
    <source>
        <dbReference type="EMBL" id="TYK21099.1"/>
    </source>
</evidence>
<dbReference type="AlphaFoldDB" id="A0A5A7VSY7"/>
<comment type="caution">
    <text evidence="1">The sequence shown here is derived from an EMBL/GenBank/DDBJ whole genome shotgun (WGS) entry which is preliminary data.</text>
</comment>
<dbReference type="PANTHER" id="PTHR33437:SF2">
    <property type="entry name" value="OS06G0361200 PROTEIN"/>
    <property type="match status" value="1"/>
</dbReference>
<dbReference type="Proteomes" id="UP000321393">
    <property type="component" value="Unassembled WGS sequence"/>
</dbReference>
<gene>
    <name evidence="2" type="ORF">E5676_scaffold392G00650</name>
    <name evidence="1" type="ORF">E6C27_scaffold238G001480</name>
</gene>
<evidence type="ECO:0000313" key="4">
    <source>
        <dbReference type="Proteomes" id="UP000321947"/>
    </source>
</evidence>
<accession>A0A5A7VSY7</accession>
<evidence type="ECO:0000313" key="1">
    <source>
        <dbReference type="EMBL" id="KAA0068179.1"/>
    </source>
</evidence>
<evidence type="ECO:0000313" key="3">
    <source>
        <dbReference type="Proteomes" id="UP000321393"/>
    </source>
</evidence>
<sequence length="141" mass="16337">MQEQEQSSVLTKKSWEQLMESSKGGIILKENHLLNNFTSASDLFEKESHFEVLSVMMADVTVEAAMTEMKRKINFLMTTIKEKVRHIRDMITSSITQYGGPPQTFFMYSKPYTKRINDLRMLIGYQPSKFQQFDGKGNPKI</sequence>
<reference evidence="3 4" key="1">
    <citation type="submission" date="2019-08" db="EMBL/GenBank/DDBJ databases">
        <title>Draft genome sequences of two oriental melons (Cucumis melo L. var makuwa).</title>
        <authorList>
            <person name="Kwon S.-Y."/>
        </authorList>
    </citation>
    <scope>NUCLEOTIDE SEQUENCE [LARGE SCALE GENOMIC DNA]</scope>
    <source>
        <strain evidence="4">cv. Chang Bougi</strain>
        <strain evidence="3">cv. SW 3</strain>
        <tissue evidence="1">Leaf</tissue>
    </source>
</reference>